<sequence>MTAVELRHRILQVADTRKRLLDVIHYANKNIIGLYSHEIDIKSYCREVIRRLVRLSRSLSHPDRRKARILLFSLITALGTVILTGSYYMRKTYRKLRSYSRSKPPFLRRTRSQTRLASGARIMYISEDRVSEDDQDDRSGSSVKHLNGASNGRPGRAKKIFIPKRDGDVFERDKYLFKSVETSYEPYSQLFYSKYLNQMSALIRVLIPSWLDKNVALLSLQVFFLIMRTWLSLFIARLDGQIVKDVIAGKGKGFLADLACWFIIALPASYTNGAIKFLQRKLSLNFRVYLTRYVHDMYLDERLAFYKLIFDTQSDSSVIKNIDNSITNDVTKFCDATCSVFADIAKPVIDLVFFAVYLRDNLGTFGVAGIFVNYFLTGYVLRKYTPPLGTLTSRKSGAEGNFYNYLLNMSSNNEEIAFYQGTEVEKAKVTELYNAYFDRSLQIDQSRFNYSMVEDYLLKYTWSALGYVFASIPIVISTLSLERNMENSNMRDFIVNKRLMLSLADAGSRLMHSIKDISQLTGYTNRVFILLSVLHRVHFRRFNYGALVAMETGYGDSKDMVRGTIQRNFHGIRFENIDIIIPSRRAGKGAKLINRLAFQIPSDIEPSSKSSSTQDFKKNFDPNVPLIDNTGASLLILGPNSCGKSSIQRIIAEVWPVYNKNGLLSIPASSNLFCVPQRPYFPRGGTFRDQIIYPMSSDEFFDRGLKDKNLVKILTKVNLDYLLDRRMGWSYLDAVAHWKDVLSGGEKQRMNFARILFHKPRFVVLDEATNAISVDMEDQLFNILKKYRFNFITISQRPSLVKYHDILLEIDHSGSWQLQALGTVEAITSIDHELENLKDKLAGVIKWEEERKVLKQKLEVF</sequence>
<dbReference type="InterPro" id="IPR017871">
    <property type="entry name" value="ABC_transporter-like_CS"/>
</dbReference>
<dbReference type="GO" id="GO:0140359">
    <property type="term" value="F:ABC-type transporter activity"/>
    <property type="evidence" value="ECO:0007669"/>
    <property type="project" value="InterPro"/>
</dbReference>
<dbReference type="EMBL" id="BIMX01000019">
    <property type="protein sequence ID" value="GCF00558.1"/>
    <property type="molecule type" value="Genomic_DNA"/>
</dbReference>
<dbReference type="Gene3D" id="3.40.50.300">
    <property type="entry name" value="P-loop containing nucleotide triphosphate hydrolases"/>
    <property type="match status" value="1"/>
</dbReference>
<feature type="transmembrane region" description="Helical" evidence="7">
    <location>
        <begin position="215"/>
        <end position="235"/>
    </location>
</feature>
<dbReference type="Proteomes" id="UP000301737">
    <property type="component" value="Unassembled WGS sequence"/>
</dbReference>
<dbReference type="Pfam" id="PF00005">
    <property type="entry name" value="ABC_tran"/>
    <property type="match status" value="1"/>
</dbReference>
<evidence type="ECO:0000313" key="9">
    <source>
        <dbReference type="EMBL" id="GCF00558.1"/>
    </source>
</evidence>
<dbReference type="PANTHER" id="PTHR11384:SF67">
    <property type="entry name" value="ATP-BINDING CASSETTE SUB-FAMILY D MEMBER 1"/>
    <property type="match status" value="1"/>
</dbReference>
<dbReference type="InterPro" id="IPR036640">
    <property type="entry name" value="ABC1_TM_sf"/>
</dbReference>
<keyword evidence="5 7" id="KW-0472">Membrane</keyword>
<dbReference type="AlphaFoldDB" id="A0A4C2E8J6"/>
<dbReference type="GO" id="GO:0005778">
    <property type="term" value="C:peroxisomal membrane"/>
    <property type="evidence" value="ECO:0007669"/>
    <property type="project" value="TreeGrafter"/>
</dbReference>
<dbReference type="GO" id="GO:0016887">
    <property type="term" value="F:ATP hydrolysis activity"/>
    <property type="evidence" value="ECO:0007669"/>
    <property type="project" value="InterPro"/>
</dbReference>
<reference evidence="9 10" key="1">
    <citation type="submission" date="2019-01" db="EMBL/GenBank/DDBJ databases">
        <title>Draft Genome Sequencing of Zygosaccharomyces mellis Ca-7.</title>
        <authorList>
            <person name="Shiwa Y."/>
            <person name="Kanesaki Y."/>
            <person name="Ishige T."/>
            <person name="Mura K."/>
            <person name="Hori T."/>
            <person name="Tamura T."/>
        </authorList>
    </citation>
    <scope>NUCLEOTIDE SEQUENCE [LARGE SCALE GENOMIC DNA]</scope>
    <source>
        <strain evidence="9 10">Ca-7</strain>
    </source>
</reference>
<dbReference type="Gene3D" id="1.20.1560.10">
    <property type="entry name" value="ABC transporter type 1, transmembrane domain"/>
    <property type="match status" value="1"/>
</dbReference>
<comment type="similarity">
    <text evidence="1">Belongs to the ABC transporter superfamily. ABCD family. Peroxisomal fatty acyl CoA transporter (TC 3.A.1.203) subfamily.</text>
</comment>
<dbReference type="PROSITE" id="PS00211">
    <property type="entry name" value="ABC_TRANSPORTER_1"/>
    <property type="match status" value="1"/>
</dbReference>
<dbReference type="GO" id="GO:0007031">
    <property type="term" value="P:peroxisome organization"/>
    <property type="evidence" value="ECO:0007669"/>
    <property type="project" value="TreeGrafter"/>
</dbReference>
<protein>
    <submittedName>
        <fullName evidence="9">ATP-binding cassette long-chain fatty acid transporter pxa1</fullName>
    </submittedName>
</protein>
<dbReference type="GO" id="GO:0015910">
    <property type="term" value="P:long-chain fatty acid import into peroxisome"/>
    <property type="evidence" value="ECO:0007669"/>
    <property type="project" value="TreeGrafter"/>
</dbReference>
<dbReference type="GO" id="GO:0005524">
    <property type="term" value="F:ATP binding"/>
    <property type="evidence" value="ECO:0007669"/>
    <property type="project" value="UniProtKB-KW"/>
</dbReference>
<feature type="compositionally biased region" description="Polar residues" evidence="6">
    <location>
        <begin position="140"/>
        <end position="150"/>
    </location>
</feature>
<dbReference type="OrthoDB" id="422637at2759"/>
<dbReference type="PROSITE" id="PS50893">
    <property type="entry name" value="ABC_TRANSPORTER_2"/>
    <property type="match status" value="1"/>
</dbReference>
<evidence type="ECO:0000256" key="6">
    <source>
        <dbReference type="SAM" id="MobiDB-lite"/>
    </source>
</evidence>
<proteinExistence type="inferred from homology"/>
<keyword evidence="3 7" id="KW-0812">Transmembrane</keyword>
<accession>A0A4C2E8J6</accession>
<dbReference type="GO" id="GO:0005324">
    <property type="term" value="F:long-chain fatty acid transmembrane transporter activity"/>
    <property type="evidence" value="ECO:0007669"/>
    <property type="project" value="TreeGrafter"/>
</dbReference>
<feature type="transmembrane region" description="Helical" evidence="7">
    <location>
        <begin position="362"/>
        <end position="381"/>
    </location>
</feature>
<dbReference type="SUPFAM" id="SSF90123">
    <property type="entry name" value="ABC transporter transmembrane region"/>
    <property type="match status" value="1"/>
</dbReference>
<keyword evidence="10" id="KW-1185">Reference proteome</keyword>
<dbReference type="PANTHER" id="PTHR11384">
    <property type="entry name" value="ATP-BINDING CASSETTE, SUB-FAMILY D MEMBER"/>
    <property type="match status" value="1"/>
</dbReference>
<evidence type="ECO:0000256" key="4">
    <source>
        <dbReference type="ARBA" id="ARBA00022989"/>
    </source>
</evidence>
<feature type="domain" description="ABC transporter" evidence="8">
    <location>
        <begin position="604"/>
        <end position="846"/>
    </location>
</feature>
<feature type="transmembrane region" description="Helical" evidence="7">
    <location>
        <begin position="255"/>
        <end position="275"/>
    </location>
</feature>
<keyword evidence="9" id="KW-0547">Nucleotide-binding</keyword>
<dbReference type="InterPro" id="IPR027417">
    <property type="entry name" value="P-loop_NTPase"/>
</dbReference>
<keyword evidence="2" id="KW-0813">Transport</keyword>
<evidence type="ECO:0000256" key="1">
    <source>
        <dbReference type="ARBA" id="ARBA00008575"/>
    </source>
</evidence>
<dbReference type="GO" id="GO:0042760">
    <property type="term" value="P:very long-chain fatty acid catabolic process"/>
    <property type="evidence" value="ECO:0007669"/>
    <property type="project" value="TreeGrafter"/>
</dbReference>
<keyword evidence="9" id="KW-0067">ATP-binding</keyword>
<evidence type="ECO:0000256" key="2">
    <source>
        <dbReference type="ARBA" id="ARBA00022448"/>
    </source>
</evidence>
<evidence type="ECO:0000256" key="5">
    <source>
        <dbReference type="ARBA" id="ARBA00023136"/>
    </source>
</evidence>
<dbReference type="InterPro" id="IPR011527">
    <property type="entry name" value="ABC1_TM_dom"/>
</dbReference>
<evidence type="ECO:0000259" key="8">
    <source>
        <dbReference type="PROSITE" id="PS50893"/>
    </source>
</evidence>
<dbReference type="InterPro" id="IPR050835">
    <property type="entry name" value="ABC_transporter_sub-D"/>
</dbReference>
<name>A0A4C2E8J6_9SACH</name>
<dbReference type="GO" id="GO:0006635">
    <property type="term" value="P:fatty acid beta-oxidation"/>
    <property type="evidence" value="ECO:0007669"/>
    <property type="project" value="TreeGrafter"/>
</dbReference>
<dbReference type="InterPro" id="IPR003439">
    <property type="entry name" value="ABC_transporter-like_ATP-bd"/>
</dbReference>
<dbReference type="CDD" id="cd03223">
    <property type="entry name" value="ABCD_peroxisomal_ALDP"/>
    <property type="match status" value="1"/>
</dbReference>
<evidence type="ECO:0000313" key="10">
    <source>
        <dbReference type="Proteomes" id="UP000301737"/>
    </source>
</evidence>
<evidence type="ECO:0000256" key="7">
    <source>
        <dbReference type="SAM" id="Phobius"/>
    </source>
</evidence>
<organism evidence="9 10">
    <name type="scientific">Zygosaccharomyces mellis</name>
    <dbReference type="NCBI Taxonomy" id="42258"/>
    <lineage>
        <taxon>Eukaryota</taxon>
        <taxon>Fungi</taxon>
        <taxon>Dikarya</taxon>
        <taxon>Ascomycota</taxon>
        <taxon>Saccharomycotina</taxon>
        <taxon>Saccharomycetes</taxon>
        <taxon>Saccharomycetales</taxon>
        <taxon>Saccharomycetaceae</taxon>
        <taxon>Zygosaccharomyces</taxon>
    </lineage>
</organism>
<dbReference type="Pfam" id="PF06472">
    <property type="entry name" value="ABC_membrane_2"/>
    <property type="match status" value="1"/>
</dbReference>
<dbReference type="SUPFAM" id="SSF52540">
    <property type="entry name" value="P-loop containing nucleoside triphosphate hydrolases"/>
    <property type="match status" value="1"/>
</dbReference>
<evidence type="ECO:0000256" key="3">
    <source>
        <dbReference type="ARBA" id="ARBA00022692"/>
    </source>
</evidence>
<keyword evidence="4 7" id="KW-1133">Transmembrane helix</keyword>
<comment type="caution">
    <text evidence="9">The sequence shown here is derived from an EMBL/GenBank/DDBJ whole genome shotgun (WGS) entry which is preliminary data.</text>
</comment>
<feature type="transmembrane region" description="Helical" evidence="7">
    <location>
        <begin position="69"/>
        <end position="89"/>
    </location>
</feature>
<gene>
    <name evidence="9" type="primary">PXA1</name>
    <name evidence="9" type="ORF">ZYGM_002543</name>
</gene>
<feature type="region of interest" description="Disordered" evidence="6">
    <location>
        <begin position="129"/>
        <end position="158"/>
    </location>
</feature>